<dbReference type="Proteomes" id="UP000630805">
    <property type="component" value="Unassembled WGS sequence"/>
</dbReference>
<dbReference type="RefSeq" id="WP_176867624.1">
    <property type="nucleotide sequence ID" value="NZ_JABXWT010000033.1"/>
</dbReference>
<comment type="caution">
    <text evidence="3">The sequence shown here is derived from an EMBL/GenBank/DDBJ whole genome shotgun (WGS) entry which is preliminary data.</text>
</comment>
<feature type="compositionally biased region" description="Gly residues" evidence="1">
    <location>
        <begin position="182"/>
        <end position="191"/>
    </location>
</feature>
<feature type="compositionally biased region" description="Low complexity" evidence="1">
    <location>
        <begin position="419"/>
        <end position="436"/>
    </location>
</feature>
<dbReference type="PROSITE" id="PS51208">
    <property type="entry name" value="AUTOTRANSPORTER"/>
    <property type="match status" value="1"/>
</dbReference>
<name>A0ABX2PWJ3_9RHOB</name>
<evidence type="ECO:0000259" key="2">
    <source>
        <dbReference type="PROSITE" id="PS51208"/>
    </source>
</evidence>
<dbReference type="InterPro" id="IPR036709">
    <property type="entry name" value="Autotransporte_beta_dom_sf"/>
</dbReference>
<feature type="region of interest" description="Disordered" evidence="1">
    <location>
        <begin position="149"/>
        <end position="193"/>
    </location>
</feature>
<organism evidence="3 4">
    <name type="scientific">Ruegeria haliotis</name>
    <dbReference type="NCBI Taxonomy" id="2747601"/>
    <lineage>
        <taxon>Bacteria</taxon>
        <taxon>Pseudomonadati</taxon>
        <taxon>Pseudomonadota</taxon>
        <taxon>Alphaproteobacteria</taxon>
        <taxon>Rhodobacterales</taxon>
        <taxon>Roseobacteraceae</taxon>
        <taxon>Ruegeria</taxon>
    </lineage>
</organism>
<evidence type="ECO:0000256" key="1">
    <source>
        <dbReference type="SAM" id="MobiDB-lite"/>
    </source>
</evidence>
<protein>
    <recommendedName>
        <fullName evidence="2">Autotransporter domain-containing protein</fullName>
    </recommendedName>
</protein>
<reference evidence="3 4" key="1">
    <citation type="submission" date="2020-06" db="EMBL/GenBank/DDBJ databases">
        <authorList>
            <person name="Cao W.R."/>
        </authorList>
    </citation>
    <scope>NUCLEOTIDE SEQUENCE [LARGE SCALE GENOMIC DNA]</scope>
    <source>
        <strain evidence="3 4">B1Z28</strain>
    </source>
</reference>
<dbReference type="InterPro" id="IPR005546">
    <property type="entry name" value="Autotransporte_beta"/>
</dbReference>
<accession>A0ABX2PWJ3</accession>
<evidence type="ECO:0000313" key="4">
    <source>
        <dbReference type="Proteomes" id="UP000630805"/>
    </source>
</evidence>
<feature type="compositionally biased region" description="Gly residues" evidence="1">
    <location>
        <begin position="400"/>
        <end position="418"/>
    </location>
</feature>
<feature type="region of interest" description="Disordered" evidence="1">
    <location>
        <begin position="400"/>
        <end position="451"/>
    </location>
</feature>
<proteinExistence type="predicted"/>
<feature type="compositionally biased region" description="Low complexity" evidence="1">
    <location>
        <begin position="2119"/>
        <end position="2129"/>
    </location>
</feature>
<dbReference type="SMART" id="SM00869">
    <property type="entry name" value="Autotransporter"/>
    <property type="match status" value="1"/>
</dbReference>
<dbReference type="EMBL" id="JABXWT010000033">
    <property type="protein sequence ID" value="NVO58583.1"/>
    <property type="molecule type" value="Genomic_DNA"/>
</dbReference>
<feature type="region of interest" description="Disordered" evidence="1">
    <location>
        <begin position="2114"/>
        <end position="2139"/>
    </location>
</feature>
<gene>
    <name evidence="3" type="ORF">HW561_22655</name>
</gene>
<keyword evidence="4" id="KW-1185">Reference proteome</keyword>
<feature type="domain" description="Autotransporter" evidence="2">
    <location>
        <begin position="2205"/>
        <end position="2482"/>
    </location>
</feature>
<evidence type="ECO:0000313" key="3">
    <source>
        <dbReference type="EMBL" id="NVO58583.1"/>
    </source>
</evidence>
<sequence length="2482" mass="240702">MNGLKIRLTCYECISLLKATTALQSVTGLLRFGARFKTSGYLNLPFASVGLVGVWVVTASPVTAGSCGTSDTSSAEYFCTGDVLETNIDATDLDDDISEIIFNDIDSSEYEGTYVFSVDNTGDEGNSHGDDGDDVNGILVYYDGSDSTIEVSGGDDTPVMSLTGAGGKGHSGDDRTSSTSSGNGGNGGDGGTLEDAQILTIVEGTVSGDGFSAVEVTASGGNGGSGGDGTNYAVFTEGTGGDGGNGGDGATAELNIDLNANLNINVNGEEQAGIYVLSSGGDGNDGGDGDGGSVAYAGDGGYGGRAGDANFYQYEGSTLIVETDGQLAHAVEVISRGGDGGDGGDAANSIGDAFGGDGASGGDGGTVTVEIDDATLTTTGDDSIGILARSYGGAGGDGGSGNSGVLDGDGGSASGSGNAGDVNVTFGGTLTTTGSGDDSDDDGSDDTTTSSGILAQSVAGFSGGAGNSSGLFEAWGASSESAGNAVTVTVQSGSTIETNGIYSVGIEAQSIGGGGGKGGSADAIDSVGGDGSAGGDGGKVTITVDSDSDTTITTTGDYSAAISAQSVGGGGGKSGGGTGLATIGGTGGTGGDGGEVGVMLAADLTTTGDYSEGVFAQSLGGGGGVGHSTDGLFSSVGGSGGDGGSSDAVSFEHVLGNISTSGIDSDGVDLQSIGGGGGKGASSMDIGVEVSVVVGSTGGDGGDGGTVTYSDDDDAAYSITTVKEYSAGISAQSGGGGGGNSGSVTNITASVGVGVTVGSTEDASSGGNGDAVSVETHADITTSGEHSDGIFAQSYGGGGGNAGQLVSVDAGYDFGEVSVSTGGSGGAGGDGGAVSVTSAGDISTSSAHSFGIYAQSAGGSGGKSSSIYTVNSPSVDSIAVSTGASGGSGGDAAAVTVNNSGDVATDEDNSTAIYAQSVGGGGGNSGTTFSFDTVSTASVTVSVGGDGGDGGSSDAVSVTNSGKIIAKGENSDGIFAQSLAGGGGNSGSTYSGSGISGADVAVAVGGFAGDGDTSGAVNVKNTGDITVSGSNGSAIYAESRGGSGGKSGSVMAFDVASYGTVDAAVGGEGGDGGAASTVYVENFGNLTVSGDNGVGIYANSQGGEGGNSGTVIATSAFTADAISVGIGAGGGAGGTADDTSVYNYGSITTSQDLGYGILAQSIGGAGGNGSSVISADLLSGILSIDTGGVSGDVAVAVGGDGGDGGTAGTVYVESNGAISTSGEKAYGILAQSIGGNGGSGGSAYTFDFNFLSTSSATIKVTVGGSGAEGAASDAVQVVNNDLILTNGTYAHGIFGQSVGGSGGTGGSVTAVGLSTTTEYDLGVSVAVGGEGGDGSAGAEVDIANNGAISVLNNGAAGIYAQSIGGDGGDGGSATTYVLDYTGSTGNSAGISLSLAVGGEGGTGNDGDIVRVTNSGLIHTSGSSGDGIFAQSVGGGGGDGGSAEATSIAYVSSAEDYKNTSFEVGVELGGSGGSGGDGGLVDVVNEGKIVTTNDVSVGIFAQSVGGGGGTGGESGSTSSSSSDCSTSWVDIAEEIASDVWDVGVSFYTVYSLYQNYSSYFTNWTVSIGGDGGATGDGGQVDVSNSHTITTHGVDSTAIYAQSVGGGGGSGGTGTGASIKTKVEIGGTAGAGGHGGSVNVVNSGDITTSGTRANGIWAQSVGGGGGDAGDVEGAFGAGVDDLFGSNFSIDIGFNYDGDAGNGGDGGDVSVQSTDADINISGENSVGIWAQSVGGGGGTAGSIALSFYFAGSNGAEGDSGDVDVALDGANVISTGDYSFGVFAQSSSGSYETSDVSDLDDYFTYDGDASYESGHVNINLTNGSSIDVSGEYSRAILAASTGYDSAGAISINVGEGSSISGSDGNAHVISLYDGNSNVINNYGTIADEDFTDTSREDDVYVIYTDVSSDDYDGSGTDGQGAITISNYGTISGSIKLFENATGSTFLNASDGVFNMGSIVDLGSGGGTLSNLGTLSPGGSDQIFTSTISGGALAQGSAGSLLIDLEMNTASDDENVDVIIADKVTSLEGTLTVNATGVNKVSHGASGSVFVLVSDDLSEEDLTVSDTVLVDYDVALVTGEDFTIDGTTYSDTNAVELTYAINASPSGTNENTTNTVNYFGQGNTAETGSGSSTDTETDGSAGGSNVQTAVATVFNELLNAENVEELETTTAAHIIDETGAALFASRQASHAVHNNLRSCPSLNRENPDSFLREKDCGWVGFIGSVSSYENAGGGASVDESTYGFTAGGQRIVDSGLILGGLLQGEDVTLSGSGFDQDGHRFIAAAVLKYENGPLTFSLSTAYGHQSLDQQRQYSVGGVGHEAKSDVTSHSFSADARVTYLQEFKANYLRWGIGLGLYHTRQDGFEESGDGALNWAIQSSDDTDVVLRPTLEFGRLFGEGGDLGRVYASAGLSANLTDPSNQVNGSLIGLSGDEQMAHVFNYDRYAAEVRLGLDYQIEEHTRITIRGGGTFSENSRTGDMSVTARWMF</sequence>
<dbReference type="SUPFAM" id="SSF103515">
    <property type="entry name" value="Autotransporter"/>
    <property type="match status" value="1"/>
</dbReference>
<feature type="region of interest" description="Disordered" evidence="1">
    <location>
        <begin position="338"/>
        <end position="361"/>
    </location>
</feature>